<organism evidence="10 11">
    <name type="scientific">Callorhinchus milii</name>
    <name type="common">Ghost shark</name>
    <dbReference type="NCBI Taxonomy" id="7868"/>
    <lineage>
        <taxon>Eukaryota</taxon>
        <taxon>Metazoa</taxon>
        <taxon>Chordata</taxon>
        <taxon>Craniata</taxon>
        <taxon>Vertebrata</taxon>
        <taxon>Chondrichthyes</taxon>
        <taxon>Holocephali</taxon>
        <taxon>Chimaeriformes</taxon>
        <taxon>Callorhinchidae</taxon>
        <taxon>Callorhinchus</taxon>
    </lineage>
</organism>
<feature type="domain" description="Ig-like" evidence="9">
    <location>
        <begin position="32"/>
        <end position="106"/>
    </location>
</feature>
<keyword evidence="8" id="KW-1064">Adaptive immunity</keyword>
<keyword evidence="8" id="KW-0391">Immunity</keyword>
<reference evidence="11" key="3">
    <citation type="journal article" date="2014" name="Nature">
        <title>Elephant shark genome provides unique insights into gnathostome evolution.</title>
        <authorList>
            <consortium name="International Elephant Shark Genome Sequencing Consortium"/>
            <person name="Venkatesh B."/>
            <person name="Lee A.P."/>
            <person name="Ravi V."/>
            <person name="Maurya A.K."/>
            <person name="Lian M.M."/>
            <person name="Swann J.B."/>
            <person name="Ohta Y."/>
            <person name="Flajnik M.F."/>
            <person name="Sutoh Y."/>
            <person name="Kasahara M."/>
            <person name="Hoon S."/>
            <person name="Gangu V."/>
            <person name="Roy S.W."/>
            <person name="Irimia M."/>
            <person name="Korzh V."/>
            <person name="Kondrychyn I."/>
            <person name="Lim Z.W."/>
            <person name="Tay B.H."/>
            <person name="Tohari S."/>
            <person name="Kong K.W."/>
            <person name="Ho S."/>
            <person name="Lorente-Galdos B."/>
            <person name="Quilez J."/>
            <person name="Marques-Bonet T."/>
            <person name="Raney B.J."/>
            <person name="Ingham P.W."/>
            <person name="Tay A."/>
            <person name="Hillier L.W."/>
            <person name="Minx P."/>
            <person name="Boehm T."/>
            <person name="Wilson R.K."/>
            <person name="Brenner S."/>
            <person name="Warren W.C."/>
        </authorList>
    </citation>
    <scope>NUCLEOTIDE SEQUENCE [LARGE SCALE GENOMIC DNA]</scope>
</reference>
<keyword evidence="5" id="KW-1015">Disulfide bond</keyword>
<evidence type="ECO:0000313" key="10">
    <source>
        <dbReference type="Ensembl" id="ENSCMIP00000002614.1"/>
    </source>
</evidence>
<proteinExistence type="predicted"/>
<reference evidence="10" key="5">
    <citation type="submission" date="2025-09" db="UniProtKB">
        <authorList>
            <consortium name="Ensembl"/>
        </authorList>
    </citation>
    <scope>IDENTIFICATION</scope>
</reference>
<evidence type="ECO:0000256" key="1">
    <source>
        <dbReference type="ARBA" id="ARBA00004236"/>
    </source>
</evidence>
<sequence>YLLIIFSGVLAENEVSQRTRALSENEKGNVPVECTTTVSNSFFQWYKQYRNGSILFLILGTSEVNVKDRIRASTVVKDNRSRLSIQGVPVSDTATYFCTASTVLRV</sequence>
<comment type="subunit">
    <text evidence="7">Alpha-beta TR is a heterodimer composed of an alpha and beta chain; disulfide-linked. The alpha-beta TR is associated with the transmembrane signaling CD3 coreceptor proteins to form the TR-CD3 (TcR or TCR). The assembly of alpha-beta TR heterodimers with CD3 occurs in the endoplasmic reticulum where a single alpha-beta TR heterodimer associates with one CD3D-CD3E heterodimer, one CD3G-CD3E heterodimer and one CD247 homodimer forming a stable octameric structure. CD3D-CD3E and CD3G-CD3E heterodimers preferentially associate with TR alpha and TR beta chains, respectively. The association of the CD247 homodimer is the last step of TcR assembly in the endoplasmic reticulum and is required for transport to the cell surface.</text>
</comment>
<dbReference type="Pfam" id="PF07686">
    <property type="entry name" value="V-set"/>
    <property type="match status" value="1"/>
</dbReference>
<keyword evidence="11" id="KW-1185">Reference proteome</keyword>
<dbReference type="GeneTree" id="ENSGT01150000287301"/>
<keyword evidence="4" id="KW-0472">Membrane</keyword>
<reference evidence="11" key="1">
    <citation type="journal article" date="2006" name="Science">
        <title>Ancient noncoding elements conserved in the human genome.</title>
        <authorList>
            <person name="Venkatesh B."/>
            <person name="Kirkness E.F."/>
            <person name="Loh Y.H."/>
            <person name="Halpern A.L."/>
            <person name="Lee A.P."/>
            <person name="Johnson J."/>
            <person name="Dandona N."/>
            <person name="Viswanathan L.D."/>
            <person name="Tay A."/>
            <person name="Venter J.C."/>
            <person name="Strausberg R.L."/>
            <person name="Brenner S."/>
        </authorList>
    </citation>
    <scope>NUCLEOTIDE SEQUENCE [LARGE SCALE GENOMIC DNA]</scope>
</reference>
<evidence type="ECO:0000256" key="3">
    <source>
        <dbReference type="ARBA" id="ARBA00022729"/>
    </source>
</evidence>
<keyword evidence="2" id="KW-1003">Cell membrane</keyword>
<dbReference type="Ensembl" id="ENSCMIT00000002705.1">
    <property type="protein sequence ID" value="ENSCMIP00000002614.1"/>
    <property type="gene ID" value="ENSCMIG00000001555.1"/>
</dbReference>
<evidence type="ECO:0000256" key="2">
    <source>
        <dbReference type="ARBA" id="ARBA00022475"/>
    </source>
</evidence>
<dbReference type="InterPro" id="IPR007110">
    <property type="entry name" value="Ig-like_dom"/>
</dbReference>
<dbReference type="GO" id="GO:0042101">
    <property type="term" value="C:T cell receptor complex"/>
    <property type="evidence" value="ECO:0007669"/>
    <property type="project" value="UniProtKB-KW"/>
</dbReference>
<evidence type="ECO:0000256" key="7">
    <source>
        <dbReference type="ARBA" id="ARBA00038651"/>
    </source>
</evidence>
<evidence type="ECO:0000256" key="8">
    <source>
        <dbReference type="ARBA" id="ARBA00043266"/>
    </source>
</evidence>
<comment type="subcellular location">
    <subcellularLocation>
        <location evidence="1">Cell membrane</location>
    </subcellularLocation>
</comment>
<evidence type="ECO:0000313" key="11">
    <source>
        <dbReference type="Proteomes" id="UP000314986"/>
    </source>
</evidence>
<dbReference type="InterPro" id="IPR051896">
    <property type="entry name" value="TCR_alpha_variable"/>
</dbReference>
<dbReference type="InterPro" id="IPR013783">
    <property type="entry name" value="Ig-like_fold"/>
</dbReference>
<dbReference type="InterPro" id="IPR036179">
    <property type="entry name" value="Ig-like_dom_sf"/>
</dbReference>
<dbReference type="PANTHER" id="PTHR19339:SF5">
    <property type="entry name" value="IG-LIKE DOMAIN-CONTAINING PROTEIN"/>
    <property type="match status" value="1"/>
</dbReference>
<dbReference type="PROSITE" id="PS50835">
    <property type="entry name" value="IG_LIKE"/>
    <property type="match status" value="1"/>
</dbReference>
<name>A0A4W3GXI8_CALMI</name>
<protein>
    <recommendedName>
        <fullName evidence="9">Ig-like domain-containing protein</fullName>
    </recommendedName>
</protein>
<dbReference type="Gene3D" id="2.60.40.10">
    <property type="entry name" value="Immunoglobulins"/>
    <property type="match status" value="1"/>
</dbReference>
<reference evidence="10" key="4">
    <citation type="submission" date="2025-08" db="UniProtKB">
        <authorList>
            <consortium name="Ensembl"/>
        </authorList>
    </citation>
    <scope>IDENTIFICATION</scope>
</reference>
<evidence type="ECO:0000256" key="4">
    <source>
        <dbReference type="ARBA" id="ARBA00023136"/>
    </source>
</evidence>
<keyword evidence="8" id="KW-1279">T cell receptor</keyword>
<dbReference type="PANTHER" id="PTHR19339">
    <property type="entry name" value="T CELL RECEPTOR ALPHA VARIABLE 39"/>
    <property type="match status" value="1"/>
</dbReference>
<evidence type="ECO:0000256" key="5">
    <source>
        <dbReference type="ARBA" id="ARBA00023157"/>
    </source>
</evidence>
<dbReference type="InParanoid" id="A0A4W3GXI8"/>
<accession>A0A4W3GXI8</accession>
<dbReference type="InterPro" id="IPR013106">
    <property type="entry name" value="Ig_V-set"/>
</dbReference>
<dbReference type="Proteomes" id="UP000314986">
    <property type="component" value="Unassembled WGS sequence"/>
</dbReference>
<dbReference type="SUPFAM" id="SSF48726">
    <property type="entry name" value="Immunoglobulin"/>
    <property type="match status" value="1"/>
</dbReference>
<reference evidence="11" key="2">
    <citation type="journal article" date="2007" name="PLoS Biol.">
        <title>Survey sequencing and comparative analysis of the elephant shark (Callorhinchus milii) genome.</title>
        <authorList>
            <person name="Venkatesh B."/>
            <person name="Kirkness E.F."/>
            <person name="Loh Y.H."/>
            <person name="Halpern A.L."/>
            <person name="Lee A.P."/>
            <person name="Johnson J."/>
            <person name="Dandona N."/>
            <person name="Viswanathan L.D."/>
            <person name="Tay A."/>
            <person name="Venter J.C."/>
            <person name="Strausberg R.L."/>
            <person name="Brenner S."/>
        </authorList>
    </citation>
    <scope>NUCLEOTIDE SEQUENCE [LARGE SCALE GENOMIC DNA]</scope>
</reference>
<dbReference type="AlphaFoldDB" id="A0A4W3GXI8"/>
<keyword evidence="6" id="KW-0325">Glycoprotein</keyword>
<evidence type="ECO:0000256" key="6">
    <source>
        <dbReference type="ARBA" id="ARBA00023180"/>
    </source>
</evidence>
<keyword evidence="3" id="KW-0732">Signal</keyword>
<evidence type="ECO:0000259" key="9">
    <source>
        <dbReference type="PROSITE" id="PS50835"/>
    </source>
</evidence>